<evidence type="ECO:0000259" key="4">
    <source>
        <dbReference type="SMART" id="SM00322"/>
    </source>
</evidence>
<protein>
    <recommendedName>
        <fullName evidence="4">K Homology domain-containing protein</fullName>
    </recommendedName>
</protein>
<gene>
    <name evidence="5" type="ORF">TRICI_003860</name>
</gene>
<feature type="compositionally biased region" description="Basic and acidic residues" evidence="3">
    <location>
        <begin position="22"/>
        <end position="36"/>
    </location>
</feature>
<keyword evidence="1" id="KW-0677">Repeat</keyword>
<keyword evidence="6" id="KW-1185">Reference proteome</keyword>
<comment type="caution">
    <text evidence="5">The sequence shown here is derived from an EMBL/GenBank/DDBJ whole genome shotgun (WGS) entry which is preliminary data.</text>
</comment>
<keyword evidence="2" id="KW-0694">RNA-binding</keyword>
<dbReference type="InterPro" id="IPR036612">
    <property type="entry name" value="KH_dom_type_1_sf"/>
</dbReference>
<dbReference type="PROSITE" id="PS50084">
    <property type="entry name" value="KH_TYPE_1"/>
    <property type="match status" value="1"/>
</dbReference>
<evidence type="ECO:0000256" key="1">
    <source>
        <dbReference type="ARBA" id="ARBA00022737"/>
    </source>
</evidence>
<dbReference type="Pfam" id="PF00013">
    <property type="entry name" value="KH_1"/>
    <property type="match status" value="1"/>
</dbReference>
<feature type="region of interest" description="Disordered" evidence="3">
    <location>
        <begin position="1"/>
        <end position="36"/>
    </location>
</feature>
<dbReference type="InterPro" id="IPR004087">
    <property type="entry name" value="KH_dom"/>
</dbReference>
<dbReference type="SUPFAM" id="SSF54791">
    <property type="entry name" value="Eukaryotic type KH-domain (KH-domain type I)"/>
    <property type="match status" value="1"/>
</dbReference>
<dbReference type="VEuPathDB" id="FungiDB:TRICI_003860"/>
<name>A0A642V1Y2_9ASCO</name>
<evidence type="ECO:0000256" key="2">
    <source>
        <dbReference type="PROSITE-ProRule" id="PRU00117"/>
    </source>
</evidence>
<accession>A0A642V1Y2</accession>
<sequence length="328" mass="35983">MPPKRKAGNSRGRGNKKAAVSRSKDQALPEDASKHVDARVLLPASVEYDTEEVKKATEVTELSDEQPSDMACERVVNITGTADRVSRAIGHIAGTRVQLLLSEAIVIDARLNEDAQTLKQIRDECPNVRIDLAGTVLPMSNERILGVESTDTIEPAVVRILTTLEQYKDSLSKFPVVKYTPRPISGVYGHPDTFRRQFINEQLRRVEANDKTMDGAADTQEFSLESKAISLMAPDGLQQAQRQASEAPHGRIIGQQIYVPLEMIGSIIGKAGSKINEIRSLSGSAIKINEEEQNGERMVTVTGSAEANQMALYLIYEKIDADLKKDAS</sequence>
<dbReference type="Gene3D" id="3.30.1370.10">
    <property type="entry name" value="K Homology domain, type 1"/>
    <property type="match status" value="1"/>
</dbReference>
<feature type="domain" description="K Homology" evidence="4">
    <location>
        <begin position="251"/>
        <end position="320"/>
    </location>
</feature>
<dbReference type="GO" id="GO:0003723">
    <property type="term" value="F:RNA binding"/>
    <property type="evidence" value="ECO:0007669"/>
    <property type="project" value="UniProtKB-UniRule"/>
</dbReference>
<dbReference type="AlphaFoldDB" id="A0A642V1Y2"/>
<dbReference type="PANTHER" id="PTHR10288">
    <property type="entry name" value="KH DOMAIN CONTAINING RNA BINDING PROTEIN"/>
    <property type="match status" value="1"/>
</dbReference>
<proteinExistence type="predicted"/>
<dbReference type="InterPro" id="IPR004088">
    <property type="entry name" value="KH_dom_type_1"/>
</dbReference>
<organism evidence="5 6">
    <name type="scientific">Trichomonascus ciferrii</name>
    <dbReference type="NCBI Taxonomy" id="44093"/>
    <lineage>
        <taxon>Eukaryota</taxon>
        <taxon>Fungi</taxon>
        <taxon>Dikarya</taxon>
        <taxon>Ascomycota</taxon>
        <taxon>Saccharomycotina</taxon>
        <taxon>Dipodascomycetes</taxon>
        <taxon>Dipodascales</taxon>
        <taxon>Trichomonascaceae</taxon>
        <taxon>Trichomonascus</taxon>
        <taxon>Trichomonascus ciferrii complex</taxon>
    </lineage>
</organism>
<dbReference type="EMBL" id="SWFS01000290">
    <property type="protein sequence ID" value="KAA8911250.1"/>
    <property type="molecule type" value="Genomic_DNA"/>
</dbReference>
<reference evidence="5" key="1">
    <citation type="journal article" date="2019" name="G3 (Bethesda)">
        <title>Genome Assemblies of Two Rare Opportunistic Yeast Pathogens: Diutina rugosa (syn. Candida rugosa) and Trichomonascus ciferrii (syn. Candida ciferrii).</title>
        <authorList>
            <person name="Mixao V."/>
            <person name="Saus E."/>
            <person name="Hansen A.P."/>
            <person name="Lass-Florl C."/>
            <person name="Gabaldon T."/>
        </authorList>
    </citation>
    <scope>NUCLEOTIDE SEQUENCE</scope>
    <source>
        <strain evidence="5">CBS 4856</strain>
    </source>
</reference>
<dbReference type="SMART" id="SM00322">
    <property type="entry name" value="KH"/>
    <property type="match status" value="1"/>
</dbReference>
<feature type="compositionally biased region" description="Basic residues" evidence="3">
    <location>
        <begin position="1"/>
        <end position="16"/>
    </location>
</feature>
<evidence type="ECO:0000313" key="5">
    <source>
        <dbReference type="EMBL" id="KAA8911250.1"/>
    </source>
</evidence>
<dbReference type="Proteomes" id="UP000761534">
    <property type="component" value="Unassembled WGS sequence"/>
</dbReference>
<dbReference type="OrthoDB" id="442947at2759"/>
<evidence type="ECO:0000256" key="3">
    <source>
        <dbReference type="SAM" id="MobiDB-lite"/>
    </source>
</evidence>
<evidence type="ECO:0000313" key="6">
    <source>
        <dbReference type="Proteomes" id="UP000761534"/>
    </source>
</evidence>